<protein>
    <submittedName>
        <fullName evidence="10">FAD binding domain protein</fullName>
    </submittedName>
</protein>
<keyword evidence="11" id="KW-1185">Reference proteome</keyword>
<dbReference type="SUPFAM" id="SSF51905">
    <property type="entry name" value="FAD/NAD(P)-binding domain"/>
    <property type="match status" value="1"/>
</dbReference>
<dbReference type="PRINTS" id="PR00420">
    <property type="entry name" value="RNGMNOXGNASE"/>
</dbReference>
<keyword evidence="8" id="KW-1133">Transmembrane helix</keyword>
<dbReference type="InterPro" id="IPR036188">
    <property type="entry name" value="FAD/NAD-bd_sf"/>
</dbReference>
<dbReference type="Pfam" id="PF01494">
    <property type="entry name" value="FAD_binding_3"/>
    <property type="match status" value="1"/>
</dbReference>
<dbReference type="PANTHER" id="PTHR47356">
    <property type="entry name" value="FAD-DEPENDENT MONOOXYGENASE ASQG-RELATED"/>
    <property type="match status" value="1"/>
</dbReference>
<feature type="transmembrane region" description="Helical" evidence="8">
    <location>
        <begin position="478"/>
        <end position="496"/>
    </location>
</feature>
<dbReference type="PANTHER" id="PTHR47356:SF2">
    <property type="entry name" value="FAD-BINDING DOMAIN-CONTAINING PROTEIN-RELATED"/>
    <property type="match status" value="1"/>
</dbReference>
<evidence type="ECO:0000256" key="4">
    <source>
        <dbReference type="ARBA" id="ARBA00022630"/>
    </source>
</evidence>
<sequence>MSSIKGEPPFRVIIVGGGVAGLTAAHCLHQAGIDYVILERGQFAPALGASIALYPQGTRILEQIGCLDAVEEVCKPLGKSLSILPSGKVILRSDTYDYVRKSFGYPISVLDRRRFLDILYHHLPDKSKAKAGSEVCDVIDTSSGVKVMLKDGSTEEGDMVLGCDGVHSLVRSLMWRNANLKVPGLISATEKTTLPIHITGLYCDWTVLVGFSPWQKGWGLGDYDTAVHHQTGKSILVMGGKQHIYWFIFFRNDQRRTWPVTSPRYTEQDVLRRANECASWAVSDTMVFGELWKQRSRAELVNVEEGLFEHMYFGRTVLAGDSVAKMTPNLGLGGNTAIESVASLVNLLHAAVQQAGSGSKPGPEAVEKLLSDYQAERRPRVKEAFDLSKSVTRFQARDSPFHYAMAHLAPYLPDASLANMVKPFIRAAVKLDFVTATGNRQGTVPWDTQVASKPALARRKHQKGDGTGSSSWGSNSAMGGYAVLGFVLFCSLYAYLGHRDAP</sequence>
<comment type="pathway">
    <text evidence="2">Secondary metabolite biosynthesis.</text>
</comment>
<evidence type="ECO:0000256" key="2">
    <source>
        <dbReference type="ARBA" id="ARBA00005179"/>
    </source>
</evidence>
<evidence type="ECO:0000256" key="7">
    <source>
        <dbReference type="SAM" id="MobiDB-lite"/>
    </source>
</evidence>
<gene>
    <name evidence="10" type="ORF">PG991_006628</name>
</gene>
<dbReference type="Gene3D" id="3.50.50.60">
    <property type="entry name" value="FAD/NAD(P)-binding domain"/>
    <property type="match status" value="1"/>
</dbReference>
<evidence type="ECO:0000256" key="1">
    <source>
        <dbReference type="ARBA" id="ARBA00001974"/>
    </source>
</evidence>
<keyword evidence="8" id="KW-0472">Membrane</keyword>
<evidence type="ECO:0000259" key="9">
    <source>
        <dbReference type="Pfam" id="PF01494"/>
    </source>
</evidence>
<evidence type="ECO:0000256" key="8">
    <source>
        <dbReference type="SAM" id="Phobius"/>
    </source>
</evidence>
<name>A0ABR1S1W0_9PEZI</name>
<comment type="similarity">
    <text evidence="3">Belongs to the paxM FAD-dependent monooxygenase family.</text>
</comment>
<accession>A0ABR1S1W0</accession>
<dbReference type="EMBL" id="JAQQWI010000008">
    <property type="protein sequence ID" value="KAK8023389.1"/>
    <property type="molecule type" value="Genomic_DNA"/>
</dbReference>
<comment type="cofactor">
    <cofactor evidence="1">
        <name>FAD</name>
        <dbReference type="ChEBI" id="CHEBI:57692"/>
    </cofactor>
</comment>
<dbReference type="InterPro" id="IPR050562">
    <property type="entry name" value="FAD_mOase_fung"/>
</dbReference>
<comment type="caution">
    <text evidence="10">The sequence shown here is derived from an EMBL/GenBank/DDBJ whole genome shotgun (WGS) entry which is preliminary data.</text>
</comment>
<organism evidence="10 11">
    <name type="scientific">Apiospora marii</name>
    <dbReference type="NCBI Taxonomy" id="335849"/>
    <lineage>
        <taxon>Eukaryota</taxon>
        <taxon>Fungi</taxon>
        <taxon>Dikarya</taxon>
        <taxon>Ascomycota</taxon>
        <taxon>Pezizomycotina</taxon>
        <taxon>Sordariomycetes</taxon>
        <taxon>Xylariomycetidae</taxon>
        <taxon>Amphisphaeriales</taxon>
        <taxon>Apiosporaceae</taxon>
        <taxon>Apiospora</taxon>
    </lineage>
</organism>
<evidence type="ECO:0000256" key="5">
    <source>
        <dbReference type="ARBA" id="ARBA00022827"/>
    </source>
</evidence>
<evidence type="ECO:0000256" key="3">
    <source>
        <dbReference type="ARBA" id="ARBA00007992"/>
    </source>
</evidence>
<proteinExistence type="inferred from homology"/>
<evidence type="ECO:0000313" key="10">
    <source>
        <dbReference type="EMBL" id="KAK8023389.1"/>
    </source>
</evidence>
<reference evidence="10 11" key="1">
    <citation type="submission" date="2023-01" db="EMBL/GenBank/DDBJ databases">
        <title>Analysis of 21 Apiospora genomes using comparative genomics revels a genus with tremendous synthesis potential of carbohydrate active enzymes and secondary metabolites.</title>
        <authorList>
            <person name="Sorensen T."/>
        </authorList>
    </citation>
    <scope>NUCLEOTIDE SEQUENCE [LARGE SCALE GENOMIC DNA]</scope>
    <source>
        <strain evidence="10 11">CBS 20057</strain>
    </source>
</reference>
<dbReference type="InterPro" id="IPR002938">
    <property type="entry name" value="FAD-bd"/>
</dbReference>
<evidence type="ECO:0000313" key="11">
    <source>
        <dbReference type="Proteomes" id="UP001396898"/>
    </source>
</evidence>
<evidence type="ECO:0000256" key="6">
    <source>
        <dbReference type="ARBA" id="ARBA00023002"/>
    </source>
</evidence>
<feature type="domain" description="FAD-binding" evidence="9">
    <location>
        <begin position="11"/>
        <end position="386"/>
    </location>
</feature>
<dbReference type="Proteomes" id="UP001396898">
    <property type="component" value="Unassembled WGS sequence"/>
</dbReference>
<keyword evidence="8" id="KW-0812">Transmembrane</keyword>
<feature type="region of interest" description="Disordered" evidence="7">
    <location>
        <begin position="452"/>
        <end position="472"/>
    </location>
</feature>
<keyword evidence="5" id="KW-0274">FAD</keyword>
<keyword evidence="4" id="KW-0285">Flavoprotein</keyword>
<keyword evidence="6" id="KW-0560">Oxidoreductase</keyword>